<dbReference type="GO" id="GO:0003677">
    <property type="term" value="F:DNA binding"/>
    <property type="evidence" value="ECO:0007669"/>
    <property type="project" value="InterPro"/>
</dbReference>
<proteinExistence type="predicted"/>
<dbReference type="SMART" id="SM00927">
    <property type="entry name" value="MutH"/>
    <property type="match status" value="1"/>
</dbReference>
<name>A0A3N5BIR9_9BACL</name>
<keyword evidence="6" id="KW-1185">Reference proteome</keyword>
<dbReference type="RefSeq" id="WP_123807151.1">
    <property type="nucleotide sequence ID" value="NZ_RKRK01000002.1"/>
</dbReference>
<dbReference type="GO" id="GO:0016787">
    <property type="term" value="F:hydrolase activity"/>
    <property type="evidence" value="ECO:0007669"/>
    <property type="project" value="UniProtKB-KW"/>
</dbReference>
<dbReference type="InterPro" id="IPR011335">
    <property type="entry name" value="Restrct_endonuc-II-like"/>
</dbReference>
<dbReference type="EMBL" id="RKRK01000002">
    <property type="protein sequence ID" value="RPF57517.1"/>
    <property type="molecule type" value="Genomic_DNA"/>
</dbReference>
<evidence type="ECO:0000259" key="4">
    <source>
        <dbReference type="SMART" id="SM00927"/>
    </source>
</evidence>
<dbReference type="GO" id="GO:0004519">
    <property type="term" value="F:endonuclease activity"/>
    <property type="evidence" value="ECO:0007669"/>
    <property type="project" value="UniProtKB-KW"/>
</dbReference>
<dbReference type="SUPFAM" id="SSF52980">
    <property type="entry name" value="Restriction endonuclease-like"/>
    <property type="match status" value="2"/>
</dbReference>
<evidence type="ECO:0000313" key="5">
    <source>
        <dbReference type="EMBL" id="RPF57517.1"/>
    </source>
</evidence>
<dbReference type="InterPro" id="IPR011337">
    <property type="entry name" value="DNA_rep_MutH/RE_typeII_Sau3AI"/>
</dbReference>
<reference evidence="5 6" key="1">
    <citation type="submission" date="2018-11" db="EMBL/GenBank/DDBJ databases">
        <title>Genomic Encyclopedia of Type Strains, Phase IV (KMG-IV): sequencing the most valuable type-strain genomes for metagenomic binning, comparative biology and taxonomic classification.</title>
        <authorList>
            <person name="Goeker M."/>
        </authorList>
    </citation>
    <scope>NUCLEOTIDE SEQUENCE [LARGE SCALE GENOMIC DNA]</scope>
    <source>
        <strain evidence="5 6">DSM 29158</strain>
    </source>
</reference>
<dbReference type="CDD" id="cd22355">
    <property type="entry name" value="Sau3AI_C"/>
    <property type="match status" value="1"/>
</dbReference>
<dbReference type="OrthoDB" id="3188707at2"/>
<sequence length="460" mass="53287">MAKFEYSTVDDLIDYAKEAEGKYLYEIDKHDMLENTNVKGSVGHIIEASYFGYEINSNAEADFADVGIELKATGITKMKSGKLKAKERLVLNIINYESEVNNSFYSSSFWTKNSKLLLFFYEYKKDKNNKMDRKNTQIVKVHLLDFPEEDLELIKKDWKLIHNRIKNGEAHLLSEGDTLILGACTKGSTAKKSLRTQPCSDIKAKQRAYSLKQGYMSNLVRKLISNEYLESITTSREINEKSLESILENKFKHYYGMTDKQIAKDLNVPLSKGKSKIPVLMSAMLGIKGNNLNNIDEFEKFNIKFKTINLKPNGKMKEHMSFEQIDFQNYLETDWEDSSLREMFETTKWLFIVFQMNSEGEKVFRGIHLWNMPEQEIDTHLKTFYLKTQNILHEGVTLTKTNRGITNNLPSASESPMCHIRPKARDSSDQYELPDGQMITKQCFWLNKEYIEKQVGVVDE</sequence>
<dbReference type="Gene3D" id="3.40.600.10">
    <property type="entry name" value="DNA mismatch repair MutH/Restriction endonuclease, type II"/>
    <property type="match status" value="2"/>
</dbReference>
<dbReference type="NCBIfam" id="NF040973">
    <property type="entry name" value="restrict_Sau3AI"/>
    <property type="match status" value="1"/>
</dbReference>
<accession>A0A3N5BIR9</accession>
<keyword evidence="3" id="KW-0378">Hydrolase</keyword>
<evidence type="ECO:0000256" key="1">
    <source>
        <dbReference type="ARBA" id="ARBA00022722"/>
    </source>
</evidence>
<dbReference type="CDD" id="cd22356">
    <property type="entry name" value="Sau3AI_N-like"/>
    <property type="match status" value="1"/>
</dbReference>
<evidence type="ECO:0000256" key="3">
    <source>
        <dbReference type="ARBA" id="ARBA00022801"/>
    </source>
</evidence>
<organism evidence="5 6">
    <name type="scientific">Abyssicoccus albus</name>
    <dbReference type="NCBI Taxonomy" id="1817405"/>
    <lineage>
        <taxon>Bacteria</taxon>
        <taxon>Bacillati</taxon>
        <taxon>Bacillota</taxon>
        <taxon>Bacilli</taxon>
        <taxon>Bacillales</taxon>
        <taxon>Abyssicoccaceae</taxon>
    </lineage>
</organism>
<evidence type="ECO:0000313" key="6">
    <source>
        <dbReference type="Proteomes" id="UP000277108"/>
    </source>
</evidence>
<keyword evidence="1" id="KW-0540">Nuclease</keyword>
<dbReference type="AlphaFoldDB" id="A0A3N5BIR9"/>
<evidence type="ECO:0000256" key="2">
    <source>
        <dbReference type="ARBA" id="ARBA00022759"/>
    </source>
</evidence>
<gene>
    <name evidence="5" type="ORF">EDD62_0138</name>
</gene>
<protein>
    <submittedName>
        <fullName evidence="5">DNA mismatch repair MutH-like protein</fullName>
    </submittedName>
</protein>
<comment type="caution">
    <text evidence="5">The sequence shown here is derived from an EMBL/GenBank/DDBJ whole genome shotgun (WGS) entry which is preliminary data.</text>
</comment>
<dbReference type="Pfam" id="PF02976">
    <property type="entry name" value="MutH"/>
    <property type="match status" value="2"/>
</dbReference>
<feature type="domain" description="DNA mismatch repair MutH/Type II restriction enzyme Sau3AI" evidence="4">
    <location>
        <begin position="51"/>
        <end position="157"/>
    </location>
</feature>
<dbReference type="InterPro" id="IPR037057">
    <property type="entry name" value="DNA_rep_MutH/T2_RE_sf"/>
</dbReference>
<dbReference type="Proteomes" id="UP000277108">
    <property type="component" value="Unassembled WGS sequence"/>
</dbReference>
<keyword evidence="2" id="KW-0255">Endonuclease</keyword>